<dbReference type="InterPro" id="IPR025833">
    <property type="entry name" value="GDYXXLXY"/>
</dbReference>
<dbReference type="RefSeq" id="WP_136899257.1">
    <property type="nucleotide sequence ID" value="NZ_SUME01000001.1"/>
</dbReference>
<dbReference type="OrthoDB" id="4868247at2"/>
<keyword evidence="2" id="KW-1185">Reference proteome</keyword>
<dbReference type="Proteomes" id="UP000306808">
    <property type="component" value="Unassembled WGS sequence"/>
</dbReference>
<evidence type="ECO:0008006" key="3">
    <source>
        <dbReference type="Google" id="ProtNLM"/>
    </source>
</evidence>
<evidence type="ECO:0000313" key="2">
    <source>
        <dbReference type="Proteomes" id="UP000306808"/>
    </source>
</evidence>
<evidence type="ECO:0000313" key="1">
    <source>
        <dbReference type="EMBL" id="TJZ62916.1"/>
    </source>
</evidence>
<gene>
    <name evidence="1" type="ORF">FAZ15_01005</name>
</gene>
<proteinExistence type="predicted"/>
<comment type="caution">
    <text evidence="1">The sequence shown here is derived from an EMBL/GenBank/DDBJ whole genome shotgun (WGS) entry which is preliminary data.</text>
</comment>
<organism evidence="1 2">
    <name type="scientific">Sphingobacterium olei</name>
    <dbReference type="NCBI Taxonomy" id="2571155"/>
    <lineage>
        <taxon>Bacteria</taxon>
        <taxon>Pseudomonadati</taxon>
        <taxon>Bacteroidota</taxon>
        <taxon>Sphingobacteriia</taxon>
        <taxon>Sphingobacteriales</taxon>
        <taxon>Sphingobacteriaceae</taxon>
        <taxon>Sphingobacterium</taxon>
    </lineage>
</organism>
<accession>A0A4U0P646</accession>
<dbReference type="EMBL" id="SUME01000001">
    <property type="protein sequence ID" value="TJZ62916.1"/>
    <property type="molecule type" value="Genomic_DNA"/>
</dbReference>
<reference evidence="1 2" key="1">
    <citation type="submission" date="2019-04" db="EMBL/GenBank/DDBJ databases">
        <title>Sphingobacterium olei sp. nov., isolated from oil-contaminated soil.</title>
        <authorList>
            <person name="Liu B."/>
        </authorList>
    </citation>
    <scope>NUCLEOTIDE SEQUENCE [LARGE SCALE GENOMIC DNA]</scope>
    <source>
        <strain evidence="1 2">HAL-9</strain>
    </source>
</reference>
<dbReference type="AlphaFoldDB" id="A0A4U0P646"/>
<sequence length="171" mass="19614">MKKYKGIIVAFNLVLLLLYFNYSIAKKEEILRDGQLILLELAPVDPRSLMQGDYMQLRYKMATETDIDSIARRGYCVVRLGNGSVANLVRFQQETTPLFEGEFLIAYTTPNKWSIEIGAESFFFQEGHAEKYEQATYGAIQVDNAGNSILVGLYDTDLRRITYFNLKQDDK</sequence>
<name>A0A4U0P646_9SPHI</name>
<dbReference type="Pfam" id="PF14345">
    <property type="entry name" value="GDYXXLXY"/>
    <property type="match status" value="1"/>
</dbReference>
<protein>
    <recommendedName>
        <fullName evidence="3">GDYXXLXY domain-containing protein</fullName>
    </recommendedName>
</protein>